<evidence type="ECO:0000256" key="1">
    <source>
        <dbReference type="ARBA" id="ARBA00010282"/>
    </source>
</evidence>
<feature type="domain" description="Fe-S metabolism associated" evidence="2">
    <location>
        <begin position="1"/>
        <end position="107"/>
    </location>
</feature>
<dbReference type="PANTHER" id="PTHR43597:SF5">
    <property type="entry name" value="SUFE-LIKE PROTEIN 2, CHLOROPLASTIC"/>
    <property type="match status" value="1"/>
</dbReference>
<dbReference type="EMBL" id="CP029347">
    <property type="protein sequence ID" value="AWL11596.1"/>
    <property type="molecule type" value="Genomic_DNA"/>
</dbReference>
<comment type="similarity">
    <text evidence="1">Belongs to the SufE family.</text>
</comment>
<protein>
    <submittedName>
        <fullName evidence="3">Sulfur acceptor protein CsdE</fullName>
    </submittedName>
</protein>
<sequence length="113" mass="12413">MRQLMLAGKQLAPLTPSEQCDDNEVSGCESQVWLILGGDTHAVQLRAYSTSKIIRGLLAVLMEPLQGQSVEKIQAFDSQAYLQLLGLERHLSQSRASGLNAVVKAIQYRCQSL</sequence>
<dbReference type="PANTHER" id="PTHR43597">
    <property type="entry name" value="SULFUR ACCEPTOR PROTEIN CSDE"/>
    <property type="match status" value="1"/>
</dbReference>
<dbReference type="Gene3D" id="3.90.1010.10">
    <property type="match status" value="1"/>
</dbReference>
<dbReference type="SUPFAM" id="SSF82649">
    <property type="entry name" value="SufE/NifU"/>
    <property type="match status" value="1"/>
</dbReference>
<dbReference type="KEGG" id="salh:HMF8227_01115"/>
<name>A0A2S2E1S9_9ALTE</name>
<dbReference type="AlphaFoldDB" id="A0A2S2E1S9"/>
<dbReference type="Pfam" id="PF02657">
    <property type="entry name" value="SufE"/>
    <property type="match status" value="1"/>
</dbReference>
<dbReference type="InterPro" id="IPR003808">
    <property type="entry name" value="Fe-S_metab-assoc_dom"/>
</dbReference>
<dbReference type="Proteomes" id="UP000245728">
    <property type="component" value="Chromosome"/>
</dbReference>
<proteinExistence type="inferred from homology"/>
<reference evidence="3 4" key="1">
    <citation type="submission" date="2018-05" db="EMBL/GenBank/DDBJ databases">
        <title>Salinimonas sp. HMF8227 Genome sequencing and assembly.</title>
        <authorList>
            <person name="Kang H."/>
            <person name="Kang J."/>
            <person name="Cha I."/>
            <person name="Kim H."/>
            <person name="Joh K."/>
        </authorList>
    </citation>
    <scope>NUCLEOTIDE SEQUENCE [LARGE SCALE GENOMIC DNA]</scope>
    <source>
        <strain evidence="3 4">HMF8227</strain>
    </source>
</reference>
<organism evidence="3 4">
    <name type="scientific">Saliniradius amylolyticus</name>
    <dbReference type="NCBI Taxonomy" id="2183582"/>
    <lineage>
        <taxon>Bacteria</taxon>
        <taxon>Pseudomonadati</taxon>
        <taxon>Pseudomonadota</taxon>
        <taxon>Gammaproteobacteria</taxon>
        <taxon>Alteromonadales</taxon>
        <taxon>Alteromonadaceae</taxon>
        <taxon>Saliniradius</taxon>
    </lineage>
</organism>
<evidence type="ECO:0000259" key="2">
    <source>
        <dbReference type="Pfam" id="PF02657"/>
    </source>
</evidence>
<accession>A0A2S2E1S9</accession>
<evidence type="ECO:0000313" key="4">
    <source>
        <dbReference type="Proteomes" id="UP000245728"/>
    </source>
</evidence>
<evidence type="ECO:0000313" key="3">
    <source>
        <dbReference type="EMBL" id="AWL11596.1"/>
    </source>
</evidence>
<gene>
    <name evidence="3" type="ORF">HMF8227_01115</name>
</gene>
<keyword evidence="4" id="KW-1185">Reference proteome</keyword>